<dbReference type="InterPro" id="IPR006037">
    <property type="entry name" value="RCK_C"/>
</dbReference>
<evidence type="ECO:0000313" key="2">
    <source>
        <dbReference type="EMBL" id="VAX27069.1"/>
    </source>
</evidence>
<evidence type="ECO:0000259" key="1">
    <source>
        <dbReference type="PROSITE" id="PS51202"/>
    </source>
</evidence>
<dbReference type="Gene3D" id="3.30.70.1450">
    <property type="entry name" value="Regulator of K+ conductance, C-terminal domain"/>
    <property type="match status" value="1"/>
</dbReference>
<dbReference type="PROSITE" id="PS51202">
    <property type="entry name" value="RCK_C"/>
    <property type="match status" value="1"/>
</dbReference>
<feature type="domain" description="RCK C-terminal" evidence="1">
    <location>
        <begin position="106"/>
        <end position="187"/>
    </location>
</feature>
<proteinExistence type="predicted"/>
<accession>A0A3B1CA33</accession>
<organism evidence="2">
    <name type="scientific">hydrothermal vent metagenome</name>
    <dbReference type="NCBI Taxonomy" id="652676"/>
    <lineage>
        <taxon>unclassified sequences</taxon>
        <taxon>metagenomes</taxon>
        <taxon>ecological metagenomes</taxon>
    </lineage>
</organism>
<gene>
    <name evidence="2" type="ORF">MNBD_NITROSPIRAE01-1593</name>
</gene>
<dbReference type="GO" id="GO:0008324">
    <property type="term" value="F:monoatomic cation transmembrane transporter activity"/>
    <property type="evidence" value="ECO:0007669"/>
    <property type="project" value="InterPro"/>
</dbReference>
<dbReference type="SUPFAM" id="SSF116726">
    <property type="entry name" value="TrkA C-terminal domain-like"/>
    <property type="match status" value="1"/>
</dbReference>
<sequence>MVERWRRVQRDFSLVLTGVQETVISIADHVNQHVQKVKLKLDTASLERKVQSHQVLLGQKIHAEPGLELSQIYEKDEIHTLLEDITMVEKQLEANEGIVSPHEALHDFERLLIRSDFVVQNVVIRHGYAGIGKTIKELSLPPQMMIFFIKKQEQIVLAYGKVSIAARDEVTFLCSKKDIPAYIAFWQ</sequence>
<reference evidence="2" key="1">
    <citation type="submission" date="2018-06" db="EMBL/GenBank/DDBJ databases">
        <authorList>
            <person name="Zhirakovskaya E."/>
        </authorList>
    </citation>
    <scope>NUCLEOTIDE SEQUENCE</scope>
</reference>
<dbReference type="InterPro" id="IPR036721">
    <property type="entry name" value="RCK_C_sf"/>
</dbReference>
<name>A0A3B1CA33_9ZZZZ</name>
<protein>
    <recommendedName>
        <fullName evidence="1">RCK C-terminal domain-containing protein</fullName>
    </recommendedName>
</protein>
<dbReference type="GO" id="GO:0006813">
    <property type="term" value="P:potassium ion transport"/>
    <property type="evidence" value="ECO:0007669"/>
    <property type="project" value="InterPro"/>
</dbReference>
<dbReference type="AlphaFoldDB" id="A0A3B1CA33"/>
<dbReference type="EMBL" id="UOGF01000022">
    <property type="protein sequence ID" value="VAX27069.1"/>
    <property type="molecule type" value="Genomic_DNA"/>
</dbReference>